<feature type="compositionally biased region" description="Polar residues" evidence="1">
    <location>
        <begin position="609"/>
        <end position="637"/>
    </location>
</feature>
<evidence type="ECO:0000313" key="2">
    <source>
        <dbReference type="EMBL" id="OMJ22227.1"/>
    </source>
</evidence>
<reference evidence="2 3" key="1">
    <citation type="submission" date="2017-01" db="EMBL/GenBank/DDBJ databases">
        <authorList>
            <person name="Mah S.A."/>
            <person name="Swanson W.J."/>
            <person name="Moy G.W."/>
            <person name="Vacquier V.D."/>
        </authorList>
    </citation>
    <scope>NUCLEOTIDE SEQUENCE [LARGE SCALE GENOMIC DNA]</scope>
    <source>
        <strain evidence="2 3">GSMNP</strain>
    </source>
</reference>
<feature type="compositionally biased region" description="Polar residues" evidence="1">
    <location>
        <begin position="683"/>
        <end position="706"/>
    </location>
</feature>
<gene>
    <name evidence="2" type="ORF">AYI70_g3021</name>
</gene>
<evidence type="ECO:0000313" key="3">
    <source>
        <dbReference type="Proteomes" id="UP000187283"/>
    </source>
</evidence>
<evidence type="ECO:0000256" key="1">
    <source>
        <dbReference type="SAM" id="MobiDB-lite"/>
    </source>
</evidence>
<dbReference type="OrthoDB" id="10257471at2759"/>
<sequence>MSQSLDFFSESWVDSPSSDQNSPQHWPFSILNKIASHLSSNADCFNFALVHPNWLSVGLENLYSYPKFSSESSLLSFLRIAKNKRSILLRAKGYSMIPPLKFSYPNLLLQNSCPKTTSIYDCLFFYSFDSFSQFKHLYADSKLSDPNLLVNLARTCTSLSKLSFYAHNLNDTQIITLTQKCHSLKALHIVGLPTSSTNTLISFFKSLKSLKSLTLKLELEIADSIWSAIQTYSHNLVNLDIHVPSLTSSLITMLHNCSNLTSLKISGQNIIFPKHSLAKIISNNPKLSSISLQISQVDVLDVSTIFQNCFNLTSLELIYSKNNPEQNFITLPDFDLAFNAFKIQHLVLDGIDFTKKTFGRLFSNLKFIKTIVLANLPRLSPGSLTRLSMTSSRLLGINIHGCLSINDSFLNHLADNHSNSLLILHIKDLPIDSVSQLQQKLSRLCNVKSLKVLGEEVIKKPIEFTEKSCFVSNTHSSNKFNGFSANKGQNLEESIIHTERGQFNSSKKRTFTQSNNYDNFNTSFINHNTFNDLNDVDIGRSNKLDSFNNVKDGEQNLFDPINHKHADEDILFDDPSISNSYRRNSFDNLENEANYKRIAHHNSHRDSSTHNSYSQPRPFSSNRTTSNNISELSSPLSSFNNFVKSNRAIIDVNPQSVQRSDSSISKNQVSRRPPNALLKSALKKSNITPFSNPSNDNTESSNDPWVSSDQFAKMMNLSNSYTNSTYDKTDRINNPIDNFHSYQNDEISDVDYNDPEDLDIYPNDGVFSNQIPSRSNSRLQKSVSFKNISSSPVTDSFDFEEDPQLVENTKFNSLSSSYNNFSNSFNFNSFIQKSNGSKPKPAIKSLPFESKDDKRSTRTGFSDSDSDQNDFDSSNNPKVFKKIGQDSSATLSQSSELVHKPSQLNLIKSSSINFNDPTTNNPTSISTESNNQKPALDSSETNLVKFNPLINANNLIQTSGFNPSFMTNANQPFSYNFNPNYRPAFNPGINPALNPNFRQNLFPGFMPNFNPLYNPMFNPMINPNYVQNLNPNLSSGFNPVINHGITPATHQTPIPKQTSNFIYTPNKSRTPNFNANNNQKYRPGFKKTPNSNKSPNYKRNGGVFTNNLQNNNKFKTNFSTGNQNRGRSQSFSGGYKANPSFSENSSYQQRTTNNGQYRNAQNSNENSGNYQNSDFSGNNFRKNNIHESTSSIPFGLSKNNSLLGLVPNKDSKTQYRKPMSFNSARNSLGNSNNLQSTPKPRENNSMGYKSNIEIDKNTSNQLDAEIDDEQNDEFESLFSGTQDTKLNDSEGVSDRDEIILELSVETPKMGCESLVVRKVSNFNENTI</sequence>
<feature type="compositionally biased region" description="Polar residues" evidence="1">
    <location>
        <begin position="1119"/>
        <end position="1132"/>
    </location>
</feature>
<feature type="compositionally biased region" description="Polar residues" evidence="1">
    <location>
        <begin position="1139"/>
        <end position="1184"/>
    </location>
</feature>
<comment type="caution">
    <text evidence="2">The sequence shown here is derived from an EMBL/GenBank/DDBJ whole genome shotgun (WGS) entry which is preliminary data.</text>
</comment>
<keyword evidence="3" id="KW-1185">Reference proteome</keyword>
<feature type="compositionally biased region" description="Polar residues" evidence="1">
    <location>
        <begin position="653"/>
        <end position="670"/>
    </location>
</feature>
<feature type="region of interest" description="Disordered" evidence="1">
    <location>
        <begin position="653"/>
        <end position="706"/>
    </location>
</feature>
<feature type="region of interest" description="Disordered" evidence="1">
    <location>
        <begin position="1221"/>
        <end position="1247"/>
    </location>
</feature>
<dbReference type="Proteomes" id="UP000187283">
    <property type="component" value="Unassembled WGS sequence"/>
</dbReference>
<dbReference type="SUPFAM" id="SSF52047">
    <property type="entry name" value="RNI-like"/>
    <property type="match status" value="1"/>
</dbReference>
<dbReference type="InterPro" id="IPR032675">
    <property type="entry name" value="LRR_dom_sf"/>
</dbReference>
<feature type="compositionally biased region" description="Low complexity" evidence="1">
    <location>
        <begin position="1104"/>
        <end position="1118"/>
    </location>
</feature>
<evidence type="ECO:0008006" key="4">
    <source>
        <dbReference type="Google" id="ProtNLM"/>
    </source>
</evidence>
<dbReference type="EMBL" id="LSSN01000813">
    <property type="protein sequence ID" value="OMJ22227.1"/>
    <property type="molecule type" value="Genomic_DNA"/>
</dbReference>
<feature type="region of interest" description="Disordered" evidence="1">
    <location>
        <begin position="909"/>
        <end position="938"/>
    </location>
</feature>
<feature type="region of interest" description="Disordered" evidence="1">
    <location>
        <begin position="835"/>
        <end position="880"/>
    </location>
</feature>
<dbReference type="Gene3D" id="3.80.10.10">
    <property type="entry name" value="Ribonuclease Inhibitor"/>
    <property type="match status" value="2"/>
</dbReference>
<feature type="compositionally biased region" description="Polar residues" evidence="1">
    <location>
        <begin position="1088"/>
        <end position="1097"/>
    </location>
</feature>
<feature type="region of interest" description="Disordered" evidence="1">
    <location>
        <begin position="601"/>
        <end position="637"/>
    </location>
</feature>
<feature type="region of interest" description="Disordered" evidence="1">
    <location>
        <begin position="1066"/>
        <end position="1184"/>
    </location>
</feature>
<organism evidence="2 3">
    <name type="scientific">Smittium culicis</name>
    <dbReference type="NCBI Taxonomy" id="133412"/>
    <lineage>
        <taxon>Eukaryota</taxon>
        <taxon>Fungi</taxon>
        <taxon>Fungi incertae sedis</taxon>
        <taxon>Zoopagomycota</taxon>
        <taxon>Kickxellomycotina</taxon>
        <taxon>Harpellomycetes</taxon>
        <taxon>Harpellales</taxon>
        <taxon>Legeriomycetaceae</taxon>
        <taxon>Smittium</taxon>
    </lineage>
</organism>
<proteinExistence type="predicted"/>
<name>A0A1R1Y5G5_9FUNG</name>
<protein>
    <recommendedName>
        <fullName evidence="4">RNI-like protein</fullName>
    </recommendedName>
</protein>
<feature type="region of interest" description="Disordered" evidence="1">
    <location>
        <begin position="1"/>
        <end position="22"/>
    </location>
</feature>
<dbReference type="STRING" id="133412.A0A1R1Y5G5"/>
<accession>A0A1R1Y5G5</accession>
<feature type="compositionally biased region" description="Polar residues" evidence="1">
    <location>
        <begin position="1066"/>
        <end position="1080"/>
    </location>
</feature>